<protein>
    <submittedName>
        <fullName evidence="2">Ketosteroid isomerase homolog</fullName>
    </submittedName>
</protein>
<dbReference type="SUPFAM" id="SSF54427">
    <property type="entry name" value="NTF2-like"/>
    <property type="match status" value="1"/>
</dbReference>
<dbReference type="Pfam" id="PF12680">
    <property type="entry name" value="SnoaL_2"/>
    <property type="match status" value="1"/>
</dbReference>
<dbReference type="Proteomes" id="UP000182692">
    <property type="component" value="Unassembled WGS sequence"/>
</dbReference>
<reference evidence="2 3" key="1">
    <citation type="submission" date="2016-10" db="EMBL/GenBank/DDBJ databases">
        <authorList>
            <person name="de Groot N.N."/>
        </authorList>
    </citation>
    <scope>NUCLEOTIDE SEQUENCE [LARGE SCALE GENOMIC DNA]</scope>
    <source>
        <strain evidence="2 3">DSM 15893</strain>
    </source>
</reference>
<evidence type="ECO:0000259" key="1">
    <source>
        <dbReference type="Pfam" id="PF12680"/>
    </source>
</evidence>
<sequence length="155" mass="17586">MMQSTATSDHISSSEAATLERFIHVYQALRKDNLDTLDTIYSHDVVFEDPAHRIEGYDNLARYFDTMYTNVTDCRFEIHDHAVNGDIAFISWTMTLSHPKLEGGAERAVKGCTKLGLKEGRVVMHRDFFDLGEMLYEALPVLGSAVKMIKKRLGQ</sequence>
<organism evidence="2 3">
    <name type="scientific">Enterovibrio norvegicus DSM 15893</name>
    <dbReference type="NCBI Taxonomy" id="1121869"/>
    <lineage>
        <taxon>Bacteria</taxon>
        <taxon>Pseudomonadati</taxon>
        <taxon>Pseudomonadota</taxon>
        <taxon>Gammaproteobacteria</taxon>
        <taxon>Vibrionales</taxon>
        <taxon>Vibrionaceae</taxon>
        <taxon>Enterovibrio</taxon>
    </lineage>
</organism>
<dbReference type="AlphaFoldDB" id="A0A1I5QAT9"/>
<accession>A0A1I5QAT9</accession>
<proteinExistence type="predicted"/>
<keyword evidence="2" id="KW-0413">Isomerase</keyword>
<evidence type="ECO:0000313" key="3">
    <source>
        <dbReference type="Proteomes" id="UP000182692"/>
    </source>
</evidence>
<dbReference type="InterPro" id="IPR037401">
    <property type="entry name" value="SnoaL-like"/>
</dbReference>
<dbReference type="GO" id="GO:0016853">
    <property type="term" value="F:isomerase activity"/>
    <property type="evidence" value="ECO:0007669"/>
    <property type="project" value="UniProtKB-KW"/>
</dbReference>
<dbReference type="STRING" id="1121869.SAMN03084138_02196"/>
<dbReference type="OrthoDB" id="1115105at2"/>
<feature type="domain" description="SnoaL-like" evidence="1">
    <location>
        <begin position="25"/>
        <end position="124"/>
    </location>
</feature>
<evidence type="ECO:0000313" key="2">
    <source>
        <dbReference type="EMBL" id="SFP43424.1"/>
    </source>
</evidence>
<gene>
    <name evidence="2" type="ORF">SAMN03084138_02196</name>
</gene>
<name>A0A1I5QAT9_9GAMM</name>
<dbReference type="RefSeq" id="WP_017011092.1">
    <property type="nucleotide sequence ID" value="NZ_FOWR01000014.1"/>
</dbReference>
<dbReference type="Gene3D" id="3.10.450.50">
    <property type="match status" value="1"/>
</dbReference>
<dbReference type="InterPro" id="IPR032710">
    <property type="entry name" value="NTF2-like_dom_sf"/>
</dbReference>
<dbReference type="GeneID" id="35871243"/>
<dbReference type="EMBL" id="FOWR01000014">
    <property type="protein sequence ID" value="SFP43424.1"/>
    <property type="molecule type" value="Genomic_DNA"/>
</dbReference>